<dbReference type="STRING" id="888061.AXF15_10565"/>
<proteinExistence type="predicted"/>
<evidence type="ECO:0000313" key="1">
    <source>
        <dbReference type="EMBL" id="AMD93496.1"/>
    </source>
</evidence>
<evidence type="ECO:0008006" key="3">
    <source>
        <dbReference type="Google" id="ProtNLM"/>
    </source>
</evidence>
<keyword evidence="2" id="KW-1185">Reference proteome</keyword>
<reference evidence="2" key="1">
    <citation type="submission" date="2016-02" db="EMBL/GenBank/DDBJ databases">
        <authorList>
            <person name="Holder M.E."/>
            <person name="Ajami N.J."/>
            <person name="Petrosino J.F."/>
        </authorList>
    </citation>
    <scope>NUCLEOTIDE SEQUENCE [LARGE SCALE GENOMIC DNA]</scope>
    <source>
        <strain evidence="2">DSM 12838</strain>
    </source>
</reference>
<sequence>MPKKLLCTLSEDPHMFNGLRFLCHFFRHKEDMDLTLLGLAAPDSPYCLWRSGNRDGDRPLETDRNWQTARDEAVSMLVREGFTPEQIRVKSSGNMLCRIEDIEQEIGQDNYDAVVMGRRGLGRLKDFFQKSLSRRLLELSPDAPLMLCRKPDVNRENVLLCVDGSGSSMRMTGFVADMLQKESHLVTLCNVIRDTDDDRKKSTEIFERCEALMAEKGFGSDRLRYMIYPSDYAPRAVLDNAHWGKFAMVAVGASTGKSFLAGSVSNYLFNELSGAVLWIHP</sequence>
<dbReference type="EMBL" id="CP014230">
    <property type="protein sequence ID" value="AMD93496.1"/>
    <property type="molecule type" value="Genomic_DNA"/>
</dbReference>
<dbReference type="OrthoDB" id="5430193at2"/>
<dbReference type="SUPFAM" id="SSF52402">
    <property type="entry name" value="Adenine nucleotide alpha hydrolases-like"/>
    <property type="match status" value="2"/>
</dbReference>
<dbReference type="Proteomes" id="UP000063964">
    <property type="component" value="Chromosome"/>
</dbReference>
<name>A0A109W6C7_9BACT</name>
<dbReference type="RefSeq" id="WP_066607129.1">
    <property type="nucleotide sequence ID" value="NZ_CP014230.1"/>
</dbReference>
<dbReference type="KEGG" id="doa:AXF15_10565"/>
<accession>A0A109W6C7</accession>
<gene>
    <name evidence="1" type="ORF">AXF15_10565</name>
</gene>
<dbReference type="Gene3D" id="3.40.50.12370">
    <property type="match status" value="1"/>
</dbReference>
<protein>
    <recommendedName>
        <fullName evidence="3">UspA domain-containing protein</fullName>
    </recommendedName>
</protein>
<dbReference type="CDD" id="cd00293">
    <property type="entry name" value="USP-like"/>
    <property type="match status" value="1"/>
</dbReference>
<organism evidence="1 2">
    <name type="scientific">Desulfomicrobium orale DSM 12838</name>
    <dbReference type="NCBI Taxonomy" id="888061"/>
    <lineage>
        <taxon>Bacteria</taxon>
        <taxon>Pseudomonadati</taxon>
        <taxon>Thermodesulfobacteriota</taxon>
        <taxon>Desulfovibrionia</taxon>
        <taxon>Desulfovibrionales</taxon>
        <taxon>Desulfomicrobiaceae</taxon>
        <taxon>Desulfomicrobium</taxon>
    </lineage>
</organism>
<dbReference type="AlphaFoldDB" id="A0A109W6C7"/>
<evidence type="ECO:0000313" key="2">
    <source>
        <dbReference type="Proteomes" id="UP000063964"/>
    </source>
</evidence>